<dbReference type="InterPro" id="IPR032675">
    <property type="entry name" value="LRR_dom_sf"/>
</dbReference>
<reference evidence="1 2" key="1">
    <citation type="journal article" date="2016" name="Mol. Biol. Evol.">
        <title>Comparative Genomics of Early-Diverging Mushroom-Forming Fungi Provides Insights into the Origins of Lignocellulose Decay Capabilities.</title>
        <authorList>
            <person name="Nagy L.G."/>
            <person name="Riley R."/>
            <person name="Tritt A."/>
            <person name="Adam C."/>
            <person name="Daum C."/>
            <person name="Floudas D."/>
            <person name="Sun H."/>
            <person name="Yadav J.S."/>
            <person name="Pangilinan J."/>
            <person name="Larsson K.H."/>
            <person name="Matsuura K."/>
            <person name="Barry K."/>
            <person name="Labutti K."/>
            <person name="Kuo R."/>
            <person name="Ohm R.A."/>
            <person name="Bhattacharya S.S."/>
            <person name="Shirouzu T."/>
            <person name="Yoshinaga Y."/>
            <person name="Martin F.M."/>
            <person name="Grigoriev I.V."/>
            <person name="Hibbett D.S."/>
        </authorList>
    </citation>
    <scope>NUCLEOTIDE SEQUENCE [LARGE SCALE GENOMIC DNA]</scope>
    <source>
        <strain evidence="1 2">CBS 109695</strain>
    </source>
</reference>
<dbReference type="SUPFAM" id="SSF52047">
    <property type="entry name" value="RNI-like"/>
    <property type="match status" value="1"/>
</dbReference>
<evidence type="ECO:0008006" key="3">
    <source>
        <dbReference type="Google" id="ProtNLM"/>
    </source>
</evidence>
<sequence>MAELDGDSEPDAGFGDSTITAPIDTLPNELIAHIFTMGSTSESACVDRRRNHSLSFSLLVSSISRRWRETAISSPPLWSGLLLTAELLSNSLVSCFFLPRSGTHPLDICIDLKYSHRSILRVLEIILPLRERWRKLYITPWADNDIALILRVIRDISVPLLQHVEIFAPHKVLYGFPEVLAHTSHTPFFQLGAPALTSVSLRRVCAECGPPLANLTAFLFDYETLSQQRLESIVAASPGLRVLRLKLQSFEESGQGPIHIPSLRQLSLEFGKYAFGDDFISLFAIIIAPALESLEIAYLSEICASRLILHCTQFPSYPRLQTLKLSRLRDVTLSSYHALFALFPTVTSLLLLDGGANPALSQLPALKHITYGHNPSYFPKKLVKIREEDSFVEWICGHVRAYHGTPQAMESIHTNRSAHKIRETIGCLVDVVELADDADSLRDSWS</sequence>
<evidence type="ECO:0000313" key="1">
    <source>
        <dbReference type="EMBL" id="KZP12524.1"/>
    </source>
</evidence>
<name>A0A166BDB9_9AGAM</name>
<dbReference type="OrthoDB" id="3365698at2759"/>
<dbReference type="Gene3D" id="3.80.10.10">
    <property type="entry name" value="Ribonuclease Inhibitor"/>
    <property type="match status" value="1"/>
</dbReference>
<protein>
    <recommendedName>
        <fullName evidence="3">F-box domain-containing protein</fullName>
    </recommendedName>
</protein>
<dbReference type="EMBL" id="KV417646">
    <property type="protein sequence ID" value="KZP12524.1"/>
    <property type="molecule type" value="Genomic_DNA"/>
</dbReference>
<gene>
    <name evidence="1" type="ORF">FIBSPDRAFT_1050029</name>
</gene>
<evidence type="ECO:0000313" key="2">
    <source>
        <dbReference type="Proteomes" id="UP000076532"/>
    </source>
</evidence>
<keyword evidence="2" id="KW-1185">Reference proteome</keyword>
<dbReference type="AlphaFoldDB" id="A0A166BDB9"/>
<dbReference type="Proteomes" id="UP000076532">
    <property type="component" value="Unassembled WGS sequence"/>
</dbReference>
<organism evidence="1 2">
    <name type="scientific">Athelia psychrophila</name>
    <dbReference type="NCBI Taxonomy" id="1759441"/>
    <lineage>
        <taxon>Eukaryota</taxon>
        <taxon>Fungi</taxon>
        <taxon>Dikarya</taxon>
        <taxon>Basidiomycota</taxon>
        <taxon>Agaricomycotina</taxon>
        <taxon>Agaricomycetes</taxon>
        <taxon>Agaricomycetidae</taxon>
        <taxon>Atheliales</taxon>
        <taxon>Atheliaceae</taxon>
        <taxon>Athelia</taxon>
    </lineage>
</organism>
<proteinExistence type="predicted"/>
<accession>A0A166BDB9</accession>